<keyword evidence="4" id="KW-1185">Reference proteome</keyword>
<comment type="caution">
    <text evidence="3">The sequence shown here is derived from an EMBL/GenBank/DDBJ whole genome shotgun (WGS) entry which is preliminary data.</text>
</comment>
<organism evidence="3 4">
    <name type="scientific">Nonomuraea purpurea</name>
    <dbReference type="NCBI Taxonomy" id="1849276"/>
    <lineage>
        <taxon>Bacteria</taxon>
        <taxon>Bacillati</taxon>
        <taxon>Actinomycetota</taxon>
        <taxon>Actinomycetes</taxon>
        <taxon>Streptosporangiales</taxon>
        <taxon>Streptosporangiaceae</taxon>
        <taxon>Nonomuraea</taxon>
    </lineage>
</organism>
<evidence type="ECO:0000313" key="3">
    <source>
        <dbReference type="EMBL" id="MFC4007880.1"/>
    </source>
</evidence>
<name>A0ABV8G1K6_9ACTN</name>
<proteinExistence type="predicted"/>
<keyword evidence="1" id="KW-0472">Membrane</keyword>
<keyword evidence="1" id="KW-0812">Transmembrane</keyword>
<evidence type="ECO:0000313" key="4">
    <source>
        <dbReference type="Proteomes" id="UP001595851"/>
    </source>
</evidence>
<protein>
    <submittedName>
        <fullName evidence="3">DUF6286 domain-containing protein</fullName>
    </submittedName>
</protein>
<feature type="domain" description="DUF6286" evidence="2">
    <location>
        <begin position="83"/>
        <end position="186"/>
    </location>
</feature>
<feature type="transmembrane region" description="Helical" evidence="1">
    <location>
        <begin position="74"/>
        <end position="94"/>
    </location>
</feature>
<evidence type="ECO:0000259" key="2">
    <source>
        <dbReference type="Pfam" id="PF19803"/>
    </source>
</evidence>
<dbReference type="InterPro" id="IPR046253">
    <property type="entry name" value="DUF6286"/>
</dbReference>
<dbReference type="RefSeq" id="WP_379527980.1">
    <property type="nucleotide sequence ID" value="NZ_JBHSBI010000005.1"/>
</dbReference>
<dbReference type="Pfam" id="PF19803">
    <property type="entry name" value="DUF6286"/>
    <property type="match status" value="1"/>
</dbReference>
<gene>
    <name evidence="3" type="ORF">ACFOY2_11640</name>
</gene>
<dbReference type="Proteomes" id="UP001595851">
    <property type="component" value="Unassembled WGS sequence"/>
</dbReference>
<reference evidence="4" key="1">
    <citation type="journal article" date="2019" name="Int. J. Syst. Evol. Microbiol.">
        <title>The Global Catalogue of Microorganisms (GCM) 10K type strain sequencing project: providing services to taxonomists for standard genome sequencing and annotation.</title>
        <authorList>
            <consortium name="The Broad Institute Genomics Platform"/>
            <consortium name="The Broad Institute Genome Sequencing Center for Infectious Disease"/>
            <person name="Wu L."/>
            <person name="Ma J."/>
        </authorList>
    </citation>
    <scope>NUCLEOTIDE SEQUENCE [LARGE SCALE GENOMIC DNA]</scope>
    <source>
        <strain evidence="4">TBRC 1276</strain>
    </source>
</reference>
<keyword evidence="1" id="KW-1133">Transmembrane helix</keyword>
<sequence length="189" mass="20088">MPRPRNKAADRAAIRAFRSYLRIPAIVVAVLLTLLGLLVAAETISALLGRPLRLLPYDAMSAWASRTLWSDPQALAISAIVALVGLALLATALVPGRPKMMPVHTGDSSLIVGLRPKTVSRALAHAAEDVPGVLSARAALRGAKITVRPLIEGPDNGIGQNVHDAALARLTALDLVKPYRVVVNVRERK</sequence>
<dbReference type="EMBL" id="JBHSBI010000005">
    <property type="protein sequence ID" value="MFC4007880.1"/>
    <property type="molecule type" value="Genomic_DNA"/>
</dbReference>
<evidence type="ECO:0000256" key="1">
    <source>
        <dbReference type="SAM" id="Phobius"/>
    </source>
</evidence>
<feature type="transmembrane region" description="Helical" evidence="1">
    <location>
        <begin position="21"/>
        <end position="48"/>
    </location>
</feature>
<accession>A0ABV8G1K6</accession>